<keyword evidence="2" id="KW-1185">Reference proteome</keyword>
<evidence type="ECO:0000313" key="2">
    <source>
        <dbReference type="Proteomes" id="UP000293562"/>
    </source>
</evidence>
<dbReference type="EMBL" id="SHKN01000001">
    <property type="protein sequence ID" value="RZT96632.1"/>
    <property type="molecule type" value="Genomic_DNA"/>
</dbReference>
<dbReference type="OrthoDB" id="1100977at2"/>
<protein>
    <submittedName>
        <fullName evidence="1">Uncharacterized protein</fullName>
    </submittedName>
</protein>
<proteinExistence type="predicted"/>
<dbReference type="Proteomes" id="UP000293562">
    <property type="component" value="Unassembled WGS sequence"/>
</dbReference>
<sequence length="404" mass="43418">MSKIGETNVDIAEVKAVLGHNSNDLGTLCKSPNINMFSKKKPINNRRGDINSTDWYVGTTGDYGLSIPSFSTSNNTNWTHKKPVGGETSPYCLGDFRGYDSTARPVIGIPEDNIPPTLNVINSGSLAFLFDMNFDASGITPTELGYGAYYLGVRVVGKNGVSKEFTTASQIQNQTDFLVVDFSKSPFNNTNWVGQTVTFQPFICSGKQSDQDGNAIALGDKRGLPFGTFNGIKYVNQFSVKIEKKSTFHANITLINDDNGSSGWKTPESTENVNFSTGNFSNALISKGSLAFKFKAVGNAEISNLDVTISTYFNTTFSANAMNSLYKDGVKVTSVRATPAGNEYMIYIMNCLNDNGGHAEMVNNKASEIFVSLKQSGMIAGSTMFVAATSTYVSGAEGGGMGEL</sequence>
<gene>
    <name evidence="1" type="ORF">EV201_1273</name>
</gene>
<organism evidence="1 2">
    <name type="scientific">Ancylomarina subtilis</name>
    <dbReference type="NCBI Taxonomy" id="1639035"/>
    <lineage>
        <taxon>Bacteria</taxon>
        <taxon>Pseudomonadati</taxon>
        <taxon>Bacteroidota</taxon>
        <taxon>Bacteroidia</taxon>
        <taxon>Marinilabiliales</taxon>
        <taxon>Marinifilaceae</taxon>
        <taxon>Ancylomarina</taxon>
    </lineage>
</organism>
<evidence type="ECO:0000313" key="1">
    <source>
        <dbReference type="EMBL" id="RZT96632.1"/>
    </source>
</evidence>
<dbReference type="AlphaFoldDB" id="A0A4Q7VKB5"/>
<dbReference type="RefSeq" id="WP_130306618.1">
    <property type="nucleotide sequence ID" value="NZ_SHKN01000001.1"/>
</dbReference>
<comment type="caution">
    <text evidence="1">The sequence shown here is derived from an EMBL/GenBank/DDBJ whole genome shotgun (WGS) entry which is preliminary data.</text>
</comment>
<accession>A0A4Q7VKB5</accession>
<name>A0A4Q7VKB5_9BACT</name>
<reference evidence="1 2" key="1">
    <citation type="submission" date="2019-02" db="EMBL/GenBank/DDBJ databases">
        <title>Genomic Encyclopedia of Type Strains, Phase IV (KMG-IV): sequencing the most valuable type-strain genomes for metagenomic binning, comparative biology and taxonomic classification.</title>
        <authorList>
            <person name="Goeker M."/>
        </authorList>
    </citation>
    <scope>NUCLEOTIDE SEQUENCE [LARGE SCALE GENOMIC DNA]</scope>
    <source>
        <strain evidence="1 2">DSM 28825</strain>
    </source>
</reference>